<evidence type="ECO:0000256" key="5">
    <source>
        <dbReference type="ARBA" id="ARBA00023180"/>
    </source>
</evidence>
<feature type="transmembrane region" description="Helical" evidence="7">
    <location>
        <begin position="901"/>
        <end position="921"/>
    </location>
</feature>
<name>A0A8S1H9H2_9PELO</name>
<dbReference type="GO" id="GO:0007224">
    <property type="term" value="P:smoothened signaling pathway"/>
    <property type="evidence" value="ECO:0007669"/>
    <property type="project" value="TreeGrafter"/>
</dbReference>
<keyword evidence="5" id="KW-0325">Glycoprotein</keyword>
<sequence>MFRRSCEAIFGGYAHVVIEYPLWVISSSVVLCSILTAYSGYYHHGTIDFDPKKGFETRGTHLSAARLTLNAIHREQVKAERILRWFYESDINRKGRDVKEKYSTSPSITNSTSEPISVDYDDYGVSPEPNASDLEDPCESFAALGDKIPFEVVEYLAKIMIKVRSYEELFSVPTMKHLCRLDQVVEETIFVTNFTNPAANLKHSFNIPLYTTCPNLKTANTCDAINEKDVSDFRRLLELCRRNSTEAICSASSINQVIHFLLPKSQSKQNIISVVLKVTMYNGKDREFYDQLEKNLAKYLGDSESTQLVGVSFYLKDKIFVESLRNDTILAGISAFLVFFCFLVYSRSVLFTFFILLIVAFSTTVAFFIYSVILGIDFFPFINLLVVVLLVSIGADDAFLLLVYFRREVKKLSNLEYKIGTIYIPLYRKTDLIARSLRLSLHHALSSMFVTSLTTAIAFLTNLASPVLVLRCFGIFACITIITNYVLVLLILPAAIILIKPVRTQHSRFRVTKIGDEISKWEISHRCALFVHGLKYVITFLAIVISIACAIVVIYKPGMQLPRYNPTKLLVDSNRHEFFDNNLHFFDFEWKRSPRLVQNFALGIPLIKSSNSLSITSNPSSLSLTSNFELTREKLNTYKNIFREIASKYEKNATSWAEAAWNSKDECFKRKIITSACVMKFAASTDHLPYEFPDDSAVLPSDGPLINNDFEIFGYFFSIPTQERLRVDADAIERVFGEIDGTCLKLKSLTDDVPLCLSSSEITRFYDIISQLKSSSLSSVLISIGICLLVVVLCTRVLTLSIFALIIIFFIILWTIAVLALLGRTIGEGTEVTIKTTIEPLSCVLVAPKVVSSWQLSVVESTILVITIGLSFDYTLHYAVGMREAKLAPMVEKIGEVHSTAGVACSLGAVTLFLAGAPLLFSQTAAFSQVGTMLVVLSFTSIFGAAVVFPAFIAVFNCKRVLVTRM</sequence>
<accession>A0A8S1H9H2</accession>
<evidence type="ECO:0000256" key="6">
    <source>
        <dbReference type="ARBA" id="ARBA00038046"/>
    </source>
</evidence>
<gene>
    <name evidence="9" type="ORF">CAUJ_LOCUS9115</name>
</gene>
<dbReference type="EMBL" id="CAJGYM010000033">
    <property type="protein sequence ID" value="CAD6193196.1"/>
    <property type="molecule type" value="Genomic_DNA"/>
</dbReference>
<evidence type="ECO:0000256" key="2">
    <source>
        <dbReference type="ARBA" id="ARBA00022692"/>
    </source>
</evidence>
<feature type="transmembrane region" description="Helical" evidence="7">
    <location>
        <begin position="933"/>
        <end position="956"/>
    </location>
</feature>
<keyword evidence="10" id="KW-1185">Reference proteome</keyword>
<evidence type="ECO:0000256" key="4">
    <source>
        <dbReference type="ARBA" id="ARBA00023136"/>
    </source>
</evidence>
<evidence type="ECO:0000256" key="3">
    <source>
        <dbReference type="ARBA" id="ARBA00022989"/>
    </source>
</evidence>
<feature type="transmembrane region" description="Helical" evidence="7">
    <location>
        <begin position="802"/>
        <end position="822"/>
    </location>
</feature>
<feature type="transmembrane region" description="Helical" evidence="7">
    <location>
        <begin position="777"/>
        <end position="795"/>
    </location>
</feature>
<dbReference type="GO" id="GO:0022857">
    <property type="term" value="F:transmembrane transporter activity"/>
    <property type="evidence" value="ECO:0007669"/>
    <property type="project" value="TreeGrafter"/>
</dbReference>
<evidence type="ECO:0000256" key="1">
    <source>
        <dbReference type="ARBA" id="ARBA00004141"/>
    </source>
</evidence>
<feature type="transmembrane region" description="Helical" evidence="7">
    <location>
        <begin position="382"/>
        <end position="405"/>
    </location>
</feature>
<dbReference type="PANTHER" id="PTHR45951:SF3">
    <property type="entry name" value="PROTEIN DISPATCHED"/>
    <property type="match status" value="1"/>
</dbReference>
<feature type="transmembrane region" description="Helical" evidence="7">
    <location>
        <begin position="861"/>
        <end position="880"/>
    </location>
</feature>
<feature type="transmembrane region" description="Helical" evidence="7">
    <location>
        <begin position="328"/>
        <end position="346"/>
    </location>
</feature>
<dbReference type="InterPro" id="IPR003392">
    <property type="entry name" value="PTHD_SSD"/>
</dbReference>
<dbReference type="Pfam" id="PF02460">
    <property type="entry name" value="Patched"/>
    <property type="match status" value="1"/>
</dbReference>
<dbReference type="InterPro" id="IPR052081">
    <property type="entry name" value="Dispatched_Hh_regulator"/>
</dbReference>
<dbReference type="AlphaFoldDB" id="A0A8S1H9H2"/>
<dbReference type="Gene3D" id="1.20.1640.10">
    <property type="entry name" value="Multidrug efflux transporter AcrB transmembrane domain"/>
    <property type="match status" value="2"/>
</dbReference>
<feature type="transmembrane region" description="Helical" evidence="7">
    <location>
        <begin position="353"/>
        <end position="376"/>
    </location>
</feature>
<protein>
    <recommendedName>
        <fullName evidence="8">SSD domain-containing protein</fullName>
    </recommendedName>
</protein>
<comment type="similarity">
    <text evidence="6">Belongs to the dispatched family.</text>
</comment>
<keyword evidence="3 7" id="KW-1133">Transmembrane helix</keyword>
<dbReference type="SUPFAM" id="SSF82866">
    <property type="entry name" value="Multidrug efflux transporter AcrB transmembrane domain"/>
    <property type="match status" value="2"/>
</dbReference>
<feature type="transmembrane region" description="Helical" evidence="7">
    <location>
        <begin position="473"/>
        <end position="499"/>
    </location>
</feature>
<evidence type="ECO:0000259" key="8">
    <source>
        <dbReference type="PROSITE" id="PS50156"/>
    </source>
</evidence>
<keyword evidence="2 7" id="KW-0812">Transmembrane</keyword>
<feature type="transmembrane region" description="Helical" evidence="7">
    <location>
        <begin position="20"/>
        <end position="41"/>
    </location>
</feature>
<dbReference type="OrthoDB" id="193905at2759"/>
<dbReference type="PANTHER" id="PTHR45951">
    <property type="entry name" value="PROTEIN DISPATCHED-RELATED"/>
    <property type="match status" value="1"/>
</dbReference>
<keyword evidence="4 7" id="KW-0472">Membrane</keyword>
<comment type="subcellular location">
    <subcellularLocation>
        <location evidence="1">Membrane</location>
        <topology evidence="1">Multi-pass membrane protein</topology>
    </subcellularLocation>
</comment>
<feature type="transmembrane region" description="Helical" evidence="7">
    <location>
        <begin position="536"/>
        <end position="555"/>
    </location>
</feature>
<evidence type="ECO:0000313" key="9">
    <source>
        <dbReference type="EMBL" id="CAD6193196.1"/>
    </source>
</evidence>
<dbReference type="PROSITE" id="PS50156">
    <property type="entry name" value="SSD"/>
    <property type="match status" value="1"/>
</dbReference>
<organism evidence="9 10">
    <name type="scientific">Caenorhabditis auriculariae</name>
    <dbReference type="NCBI Taxonomy" id="2777116"/>
    <lineage>
        <taxon>Eukaryota</taxon>
        <taxon>Metazoa</taxon>
        <taxon>Ecdysozoa</taxon>
        <taxon>Nematoda</taxon>
        <taxon>Chromadorea</taxon>
        <taxon>Rhabditida</taxon>
        <taxon>Rhabditina</taxon>
        <taxon>Rhabditomorpha</taxon>
        <taxon>Rhabditoidea</taxon>
        <taxon>Rhabditidae</taxon>
        <taxon>Peloderinae</taxon>
        <taxon>Caenorhabditis</taxon>
    </lineage>
</organism>
<dbReference type="Proteomes" id="UP000835052">
    <property type="component" value="Unassembled WGS sequence"/>
</dbReference>
<dbReference type="InterPro" id="IPR000731">
    <property type="entry name" value="SSD"/>
</dbReference>
<feature type="domain" description="SSD" evidence="8">
    <location>
        <begin position="357"/>
        <end position="498"/>
    </location>
</feature>
<feature type="transmembrane region" description="Helical" evidence="7">
    <location>
        <begin position="439"/>
        <end position="461"/>
    </location>
</feature>
<evidence type="ECO:0000256" key="7">
    <source>
        <dbReference type="SAM" id="Phobius"/>
    </source>
</evidence>
<comment type="caution">
    <text evidence="9">The sequence shown here is derived from an EMBL/GenBank/DDBJ whole genome shotgun (WGS) entry which is preliminary data.</text>
</comment>
<proteinExistence type="inferred from homology"/>
<evidence type="ECO:0000313" key="10">
    <source>
        <dbReference type="Proteomes" id="UP000835052"/>
    </source>
</evidence>
<reference evidence="9" key="1">
    <citation type="submission" date="2020-10" db="EMBL/GenBank/DDBJ databases">
        <authorList>
            <person name="Kikuchi T."/>
        </authorList>
    </citation>
    <scope>NUCLEOTIDE SEQUENCE</scope>
    <source>
        <strain evidence="9">NKZ352</strain>
    </source>
</reference>
<dbReference type="GO" id="GO:0016020">
    <property type="term" value="C:membrane"/>
    <property type="evidence" value="ECO:0007669"/>
    <property type="project" value="UniProtKB-SubCell"/>
</dbReference>